<dbReference type="CDD" id="cd00996">
    <property type="entry name" value="PBP2_AatB_like"/>
    <property type="match status" value="1"/>
</dbReference>
<dbReference type="InterPro" id="IPR001320">
    <property type="entry name" value="Iontro_rcpt_C"/>
</dbReference>
<dbReference type="SMART" id="SM00079">
    <property type="entry name" value="PBPe"/>
    <property type="match status" value="1"/>
</dbReference>
<dbReference type="InterPro" id="IPR018313">
    <property type="entry name" value="SBP_3_CS"/>
</dbReference>
<feature type="domain" description="Solute-binding protein family 3/N-terminal" evidence="5">
    <location>
        <begin position="43"/>
        <end position="266"/>
    </location>
</feature>
<dbReference type="STRING" id="39950.BCB69_01185"/>
<reference evidence="8" key="1">
    <citation type="submission" date="2016-08" db="EMBL/GenBank/DDBJ databases">
        <authorList>
            <person name="Holder M.E."/>
            <person name="Ajami N.J."/>
            <person name="Petrosino J.F."/>
        </authorList>
    </citation>
    <scope>NUCLEOTIDE SEQUENCE [LARGE SCALE GENOMIC DNA]</scope>
    <source>
        <strain evidence="8">F0677</strain>
    </source>
</reference>
<dbReference type="AlphaFoldDB" id="A0A1B3WCM7"/>
<dbReference type="EMBL" id="CP017037">
    <property type="protein sequence ID" value="AOH38720.1"/>
    <property type="molecule type" value="Genomic_DNA"/>
</dbReference>
<feature type="domain" description="Ionotropic glutamate receptor C-terminal" evidence="6">
    <location>
        <begin position="43"/>
        <end position="265"/>
    </location>
</feature>
<comment type="similarity">
    <text evidence="2 4">Belongs to the bacterial solute-binding protein 3 family.</text>
</comment>
<evidence type="ECO:0000256" key="2">
    <source>
        <dbReference type="ARBA" id="ARBA00010333"/>
    </source>
</evidence>
<dbReference type="GO" id="GO:0030313">
    <property type="term" value="C:cell envelope"/>
    <property type="evidence" value="ECO:0007669"/>
    <property type="project" value="UniProtKB-SubCell"/>
</dbReference>
<comment type="subcellular location">
    <subcellularLocation>
        <location evidence="1">Cell envelope</location>
    </subcellularLocation>
</comment>
<gene>
    <name evidence="7" type="ORF">BCB69_01185</name>
</gene>
<dbReference type="InterPro" id="IPR001638">
    <property type="entry name" value="Solute-binding_3/MltF_N"/>
</dbReference>
<dbReference type="GO" id="GO:0015276">
    <property type="term" value="F:ligand-gated monoatomic ion channel activity"/>
    <property type="evidence" value="ECO:0007669"/>
    <property type="project" value="InterPro"/>
</dbReference>
<dbReference type="Pfam" id="PF00497">
    <property type="entry name" value="SBP_bac_3"/>
    <property type="match status" value="1"/>
</dbReference>
<evidence type="ECO:0000313" key="7">
    <source>
        <dbReference type="EMBL" id="AOH38720.1"/>
    </source>
</evidence>
<dbReference type="SUPFAM" id="SSF53850">
    <property type="entry name" value="Periplasmic binding protein-like II"/>
    <property type="match status" value="1"/>
</dbReference>
<dbReference type="Proteomes" id="UP000094757">
    <property type="component" value="Chromosome"/>
</dbReference>
<sequence>MEDNIMNWKKAVALGIVAVGAVSLFTGCGNSTNNSNSSSKPNKIIAGLDDTFAPMGYRDDNGQIIGFDVDMARAIGKEIGVEIEFKPIDWGSKETELSSGRIDCIWNGLSMTPERKEKMDFTNPYMNNDQVYVVLNDSSYQSAEDLKGKNVCGQEGSTGEAAMNANEELKNSFAQFKTYPEFTSCYMDLDAGRMDAVVVDSVMADYYMTKVPNKYRVLPGNVAREQFGVAVKKGNEELVKLLNDGMKKVIDSGEASQISNKWFKRDAIAKA</sequence>
<name>A0A1B3WCM7_9FIRM</name>
<dbReference type="PANTHER" id="PTHR35936:SF34">
    <property type="entry name" value="ABC TRANSPORTER EXTRACELLULAR-BINDING PROTEIN YCKB-RELATED"/>
    <property type="match status" value="1"/>
</dbReference>
<dbReference type="KEGG" id="dpn:BCB69_01185"/>
<dbReference type="SMART" id="SM00062">
    <property type="entry name" value="PBPb"/>
    <property type="match status" value="1"/>
</dbReference>
<dbReference type="PROSITE" id="PS01039">
    <property type="entry name" value="SBP_BACTERIAL_3"/>
    <property type="match status" value="1"/>
</dbReference>
<proteinExistence type="inferred from homology"/>
<dbReference type="GO" id="GO:0016020">
    <property type="term" value="C:membrane"/>
    <property type="evidence" value="ECO:0007669"/>
    <property type="project" value="InterPro"/>
</dbReference>
<dbReference type="Gene3D" id="3.40.190.10">
    <property type="entry name" value="Periplasmic binding protein-like II"/>
    <property type="match status" value="2"/>
</dbReference>
<organism evidence="7 8">
    <name type="scientific">Dialister pneumosintes</name>
    <dbReference type="NCBI Taxonomy" id="39950"/>
    <lineage>
        <taxon>Bacteria</taxon>
        <taxon>Bacillati</taxon>
        <taxon>Bacillota</taxon>
        <taxon>Negativicutes</taxon>
        <taxon>Veillonellales</taxon>
        <taxon>Veillonellaceae</taxon>
        <taxon>Dialister</taxon>
    </lineage>
</organism>
<evidence type="ECO:0000256" key="3">
    <source>
        <dbReference type="ARBA" id="ARBA00022729"/>
    </source>
</evidence>
<dbReference type="PANTHER" id="PTHR35936">
    <property type="entry name" value="MEMBRANE-BOUND LYTIC MUREIN TRANSGLYCOSYLASE F"/>
    <property type="match status" value="1"/>
</dbReference>
<evidence type="ECO:0000256" key="1">
    <source>
        <dbReference type="ARBA" id="ARBA00004196"/>
    </source>
</evidence>
<evidence type="ECO:0000259" key="5">
    <source>
        <dbReference type="SMART" id="SM00062"/>
    </source>
</evidence>
<evidence type="ECO:0000313" key="8">
    <source>
        <dbReference type="Proteomes" id="UP000094757"/>
    </source>
</evidence>
<evidence type="ECO:0000256" key="4">
    <source>
        <dbReference type="RuleBase" id="RU003744"/>
    </source>
</evidence>
<keyword evidence="3" id="KW-0732">Signal</keyword>
<protein>
    <submittedName>
        <fullName evidence="7">Amino acid ABC transporter substrate-binding protein</fullName>
    </submittedName>
</protein>
<accession>A0A1B3WCM7</accession>
<evidence type="ECO:0000259" key="6">
    <source>
        <dbReference type="SMART" id="SM00079"/>
    </source>
</evidence>